<evidence type="ECO:0000313" key="2">
    <source>
        <dbReference type="EMBL" id="CAF0918663.1"/>
    </source>
</evidence>
<evidence type="ECO:0008006" key="10">
    <source>
        <dbReference type="Google" id="ProtNLM"/>
    </source>
</evidence>
<dbReference type="EMBL" id="CAJOAX010000634">
    <property type="protein sequence ID" value="CAF3626886.1"/>
    <property type="molecule type" value="Genomic_DNA"/>
</dbReference>
<evidence type="ECO:0000313" key="3">
    <source>
        <dbReference type="EMBL" id="CAF1233494.1"/>
    </source>
</evidence>
<comment type="caution">
    <text evidence="2">The sequence shown here is derived from an EMBL/GenBank/DDBJ whole genome shotgun (WGS) entry which is preliminary data.</text>
</comment>
<feature type="compositionally biased region" description="Low complexity" evidence="1">
    <location>
        <begin position="66"/>
        <end position="77"/>
    </location>
</feature>
<dbReference type="OrthoDB" id="10035777at2759"/>
<organism evidence="2 9">
    <name type="scientific">Rotaria sordida</name>
    <dbReference type="NCBI Taxonomy" id="392033"/>
    <lineage>
        <taxon>Eukaryota</taxon>
        <taxon>Metazoa</taxon>
        <taxon>Spiralia</taxon>
        <taxon>Gnathifera</taxon>
        <taxon>Rotifera</taxon>
        <taxon>Eurotatoria</taxon>
        <taxon>Bdelloidea</taxon>
        <taxon>Philodinida</taxon>
        <taxon>Philodinidae</taxon>
        <taxon>Rotaria</taxon>
    </lineage>
</organism>
<evidence type="ECO:0000313" key="4">
    <source>
        <dbReference type="EMBL" id="CAF1302055.1"/>
    </source>
</evidence>
<evidence type="ECO:0000313" key="6">
    <source>
        <dbReference type="EMBL" id="CAF3626886.1"/>
    </source>
</evidence>
<dbReference type="EMBL" id="CAJNOU010004332">
    <property type="protein sequence ID" value="CAF1437286.1"/>
    <property type="molecule type" value="Genomic_DNA"/>
</dbReference>
<proteinExistence type="predicted"/>
<dbReference type="EMBL" id="CAJNOO010002856">
    <property type="protein sequence ID" value="CAF1302055.1"/>
    <property type="molecule type" value="Genomic_DNA"/>
</dbReference>
<dbReference type="Proteomes" id="UP000663864">
    <property type="component" value="Unassembled WGS sequence"/>
</dbReference>
<dbReference type="Proteomes" id="UP000663882">
    <property type="component" value="Unassembled WGS sequence"/>
</dbReference>
<dbReference type="Proteomes" id="UP000663889">
    <property type="component" value="Unassembled WGS sequence"/>
</dbReference>
<evidence type="ECO:0000313" key="8">
    <source>
        <dbReference type="EMBL" id="CAF4032563.1"/>
    </source>
</evidence>
<dbReference type="EMBL" id="CAJNOT010001670">
    <property type="protein sequence ID" value="CAF1233494.1"/>
    <property type="molecule type" value="Genomic_DNA"/>
</dbReference>
<dbReference type="Proteomes" id="UP000663823">
    <property type="component" value="Unassembled WGS sequence"/>
</dbReference>
<evidence type="ECO:0000313" key="7">
    <source>
        <dbReference type="EMBL" id="CAF3846198.1"/>
    </source>
</evidence>
<dbReference type="EMBL" id="CAJNOH010000163">
    <property type="protein sequence ID" value="CAF0918663.1"/>
    <property type="molecule type" value="Genomic_DNA"/>
</dbReference>
<dbReference type="Proteomes" id="UP000663874">
    <property type="component" value="Unassembled WGS sequence"/>
</dbReference>
<feature type="region of interest" description="Disordered" evidence="1">
    <location>
        <begin position="51"/>
        <end position="77"/>
    </location>
</feature>
<gene>
    <name evidence="8" type="ORF">FNK824_LOCUS27725</name>
    <name evidence="7" type="ORF">JBS370_LOCUS17964</name>
    <name evidence="6" type="ORF">OTI717_LOCUS8103</name>
    <name evidence="2" type="ORF">PYM288_LOCUS10406</name>
    <name evidence="4" type="ORF">RFH988_LOCUS29778</name>
    <name evidence="5" type="ORF">SEV965_LOCUS33050</name>
    <name evidence="3" type="ORF">ZHD862_LOCUS24493</name>
</gene>
<feature type="compositionally biased region" description="Polar residues" evidence="1">
    <location>
        <begin position="1"/>
        <end position="23"/>
    </location>
</feature>
<evidence type="ECO:0000313" key="5">
    <source>
        <dbReference type="EMBL" id="CAF1437286.1"/>
    </source>
</evidence>
<dbReference type="Proteomes" id="UP000663836">
    <property type="component" value="Unassembled WGS sequence"/>
</dbReference>
<evidence type="ECO:0000313" key="9">
    <source>
        <dbReference type="Proteomes" id="UP000663854"/>
    </source>
</evidence>
<dbReference type="Proteomes" id="UP000663854">
    <property type="component" value="Unassembled WGS sequence"/>
</dbReference>
<sequence length="181" mass="21269">MADNIQLDSSETANTTELSTTFEDTSKWEPYWDENYKRYYWSDGNESVWETPKGCVEPLPPPPPISESSSDTTQQQQYTTSDYALSMAYVNTQNDLRYQPYIIPPVIPSTMNTGKRLVGQDTRDLRQLYHYFDYNAWNEELNRTNGNQKKKVKLTKKELDVIKARRAGIKRKHRDKWLLED</sequence>
<evidence type="ECO:0000256" key="1">
    <source>
        <dbReference type="SAM" id="MobiDB-lite"/>
    </source>
</evidence>
<feature type="region of interest" description="Disordered" evidence="1">
    <location>
        <begin position="1"/>
        <end position="24"/>
    </location>
</feature>
<accession>A0A814AT62</accession>
<dbReference type="EMBL" id="CAJOBE010007308">
    <property type="protein sequence ID" value="CAF4032563.1"/>
    <property type="molecule type" value="Genomic_DNA"/>
</dbReference>
<dbReference type="EMBL" id="CAJOBD010001985">
    <property type="protein sequence ID" value="CAF3846198.1"/>
    <property type="molecule type" value="Genomic_DNA"/>
</dbReference>
<dbReference type="AlphaFoldDB" id="A0A814AT62"/>
<protein>
    <recommendedName>
        <fullName evidence="10">WW domain-containing protein</fullName>
    </recommendedName>
</protein>
<name>A0A814AT62_9BILA</name>
<reference evidence="2" key="1">
    <citation type="submission" date="2021-02" db="EMBL/GenBank/DDBJ databases">
        <authorList>
            <person name="Nowell W R."/>
        </authorList>
    </citation>
    <scope>NUCLEOTIDE SEQUENCE</scope>
</reference>